<dbReference type="InterPro" id="IPR003587">
    <property type="entry name" value="Hint_dom_N"/>
</dbReference>
<evidence type="ECO:0000313" key="5">
    <source>
        <dbReference type="Proteomes" id="UP000231990"/>
    </source>
</evidence>
<dbReference type="Pfam" id="PF07591">
    <property type="entry name" value="PT-HINT"/>
    <property type="match status" value="1"/>
</dbReference>
<dbReference type="EMBL" id="NPDY01000042">
    <property type="protein sequence ID" value="PJZ68018.1"/>
    <property type="molecule type" value="Genomic_DNA"/>
</dbReference>
<name>A0A2M9ZIE9_9LEPT</name>
<dbReference type="Gene3D" id="2.170.16.10">
    <property type="entry name" value="Hedgehog/Intein (Hint) domain"/>
    <property type="match status" value="1"/>
</dbReference>
<evidence type="ECO:0000313" key="2">
    <source>
        <dbReference type="EMBL" id="PJZ68018.1"/>
    </source>
</evidence>
<dbReference type="EMBL" id="NPDZ01000021">
    <property type="protein sequence ID" value="PJZ71733.1"/>
    <property type="molecule type" value="Genomic_DNA"/>
</dbReference>
<organism evidence="3 5">
    <name type="scientific">Leptospira perolatii</name>
    <dbReference type="NCBI Taxonomy" id="2023191"/>
    <lineage>
        <taxon>Bacteria</taxon>
        <taxon>Pseudomonadati</taxon>
        <taxon>Spirochaetota</taxon>
        <taxon>Spirochaetia</taxon>
        <taxon>Leptospirales</taxon>
        <taxon>Leptospiraceae</taxon>
        <taxon>Leptospira</taxon>
    </lineage>
</organism>
<feature type="non-terminal residue" evidence="3">
    <location>
        <position position="1"/>
    </location>
</feature>
<dbReference type="PROSITE" id="PS50818">
    <property type="entry name" value="INTEIN_C_TER"/>
    <property type="match status" value="1"/>
</dbReference>
<evidence type="ECO:0000259" key="1">
    <source>
        <dbReference type="SMART" id="SM00306"/>
    </source>
</evidence>
<evidence type="ECO:0000313" key="3">
    <source>
        <dbReference type="EMBL" id="PJZ71733.1"/>
    </source>
</evidence>
<dbReference type="Proteomes" id="UP000231990">
    <property type="component" value="Unassembled WGS sequence"/>
</dbReference>
<feature type="domain" description="Hint" evidence="1">
    <location>
        <begin position="1307"/>
        <end position="1414"/>
    </location>
</feature>
<dbReference type="Proteomes" id="UP000231962">
    <property type="component" value="Unassembled WGS sequence"/>
</dbReference>
<accession>A0A2M9ZIE9</accession>
<sequence length="1767" mass="194293">VAENKQATEDWAERALRFSQAETKIKDRMEDLKKQIAAERSTLQFSLEDFLVPRLGQFNENGLNGLVDVGSSKYKTLESNMRAEYNIMEGLLNGKIGMWDFINGARGQAGPPTTFGSGLSSKYPQYDIYNFVRPRLNGGNPATFMKVAQETFDGVWFIAEDDKASSTASLRLESDSYTQYASKMNAKLDQITNAEAVIIAIMGWGNPLVGAEAIHRNEQWNQAKIDLQNSITNATASATRLKDLQAELNYYTDISSAEQLRSVLLGTGNSIGKYKLNTGLEASDADFLNGTGTLTAGSLEWTAGKEGLNLDKIAGKNGDPVAQERYIHDAYGLLVRNNTSYTPGGSTAAATSSTSTSSDGVKTAFMVSGDEFVSALAVLSRSQYEIERDEYFAAQEASVGPGGQKADKREILDDREQFFSDLIQRLSKNTGQNIEFEMYQTVVSDYMGKGKIVDQLFELNLEQQRKAQIGSWDAKEKDFHSRKQEWVQNIQYLQDTGNARFNDLTGVILKQWDNWRSDFRKEAKEGEEAHLREIEKAIKEKSSWEKDFLSTMKDQDDSTVLRDAYNQIQGMIESFGGTLPTGVSINLNANTILNSVLADSPSRFDEKLVSEGAAQDVQFFINQLQTTKLDEKNVKAFEQLRNEMDERSQKMVVLQTLDSLYSIPKAYEETIKSANEDLHKQLKSQLAQDQFMPVGNVYIRQTVGPDGNPQAQVLPDYTDFVYSSPDALPKVKDSSGKEWDLTDFNTLAAKVGPTSAELQTMVRLAQTQMDLDFKRIYDPENPANREIAITALDPVAVAKVAQAAQAGLRQLFTDPQKALEYTNADERGKRAMEESAMNSGYLVGPTEGGKFGDHHFSQFYTILKLKEKYNEMKQEGESLKGDGFSNAVGSVMEASTFGVLDGKMVSKFMHDNKDVVNTIATVAAVIAAPFTGGASLLALAAYNAIQGAYDGGALGAIAGAASAYSSMTGVDVSYSYADGFGANVGLSVGKVGTLGLSYSEQAGFGASASVKLGSVFSAGVNYTQNGGFGVDLGITASRGALQGTGLNLSYNEQNGFGAGLSYTKSMASGVKGTGSLSWSDGGGFTGGINASYNKVYQETPTSKVQTSTLTGGLTFNEFDGFGGSLNASYSETDQMKYDTSGRPVAPIKPIFPKVNTFGGGLSWSETGGFTANADIGGANAFSYSKQTGIVGNENFGRDFWQSSTESYQADMQEYAQELASYELEQKKSQFVTMLKQTRPELFTDAMDDNQVLAAYKKVQESLGQQDGSRDNVFSKIAGDLYDDMAGALGYSTNAQGYVDEKGQFHARVCFVAGTKIHTKDGLKNIEEIQVGDIVLSKNDKTGEVAYKRVSQTYIRTVDSIYKVEFADGLLLETTWSHPFRRLKTENRRENFSVENSEWTQAWNLKAGDITLTASGDTLEINSIEVDTRGEKVYNFEVEDFHTYFVGETGVWVHNADYNSISMGTRELNLNYTQNGKDISGRYLQVVKDENGYSVYQDKENGSVLTLDKNGNMTRYYADRYGNRIEEDMLLDGVSLTDKKAMRINGREMTEGSIVQIDKTGKMIVTTPDEMAKVKNGTAFVNGMNMRFEAALDAAHYLREGYKMNSNLYLYYNGTNGMMHDMTNVAIGQQSQIAKGYEKAQDNLRDAIKSGQMNTVYSYSQGSVITGNAFQQAAKNLDERYFYDNKKWISIGGGHVPQNIPSNFANVKFYTNIFDTISNGAPTLSGQNTLSRNAYEAQNGRTTYTDSSCKSVNPLACHSIYAYDWIFK</sequence>
<reference evidence="4 5" key="1">
    <citation type="submission" date="2017-07" db="EMBL/GenBank/DDBJ databases">
        <title>Leptospira spp. isolated from tropical soils.</title>
        <authorList>
            <person name="Thibeaux R."/>
            <person name="Iraola G."/>
            <person name="Ferres I."/>
            <person name="Bierque E."/>
            <person name="Girault D."/>
            <person name="Soupe-Gilbert M.-E."/>
            <person name="Picardeau M."/>
            <person name="Goarant C."/>
        </authorList>
    </citation>
    <scope>NUCLEOTIDE SEQUENCE [LARGE SCALE GENOMIC DNA]</scope>
    <source>
        <strain evidence="3 5">FH1-B-B1</strain>
        <strain evidence="2 4">FH1-B-C1</strain>
    </source>
</reference>
<protein>
    <recommendedName>
        <fullName evidence="1">Hint domain-containing protein</fullName>
    </recommendedName>
</protein>
<dbReference type="InterPro" id="IPR030934">
    <property type="entry name" value="Intein_C"/>
</dbReference>
<gene>
    <name evidence="2" type="ORF">CH360_18380</name>
    <name evidence="3" type="ORF">CH373_17835</name>
</gene>
<proteinExistence type="predicted"/>
<dbReference type="SUPFAM" id="SSF51294">
    <property type="entry name" value="Hedgehog/intein (Hint) domain"/>
    <property type="match status" value="1"/>
</dbReference>
<dbReference type="CDD" id="cd00081">
    <property type="entry name" value="Hint"/>
    <property type="match status" value="1"/>
</dbReference>
<dbReference type="PROSITE" id="PS50817">
    <property type="entry name" value="INTEIN_N_TER"/>
    <property type="match status" value="1"/>
</dbReference>
<dbReference type="SMART" id="SM00306">
    <property type="entry name" value="HintN"/>
    <property type="match status" value="1"/>
</dbReference>
<keyword evidence="4" id="KW-1185">Reference proteome</keyword>
<dbReference type="GO" id="GO:0016539">
    <property type="term" value="P:intein-mediated protein splicing"/>
    <property type="evidence" value="ECO:0007669"/>
    <property type="project" value="InterPro"/>
</dbReference>
<evidence type="ECO:0000313" key="4">
    <source>
        <dbReference type="Proteomes" id="UP000231962"/>
    </source>
</evidence>
<dbReference type="InterPro" id="IPR036844">
    <property type="entry name" value="Hint_dom_sf"/>
</dbReference>
<dbReference type="InterPro" id="IPR006141">
    <property type="entry name" value="Intein_N"/>
</dbReference>
<comment type="caution">
    <text evidence="3">The sequence shown here is derived from an EMBL/GenBank/DDBJ whole genome shotgun (WGS) entry which is preliminary data.</text>
</comment>